<proteinExistence type="predicted"/>
<dbReference type="AlphaFoldDB" id="A0A0C3DWA6"/>
<dbReference type="InParanoid" id="A0A0C3DWA6"/>
<organism evidence="1 2">
    <name type="scientific">Scleroderma citrinum Foug A</name>
    <dbReference type="NCBI Taxonomy" id="1036808"/>
    <lineage>
        <taxon>Eukaryota</taxon>
        <taxon>Fungi</taxon>
        <taxon>Dikarya</taxon>
        <taxon>Basidiomycota</taxon>
        <taxon>Agaricomycotina</taxon>
        <taxon>Agaricomycetes</taxon>
        <taxon>Agaricomycetidae</taxon>
        <taxon>Boletales</taxon>
        <taxon>Sclerodermatineae</taxon>
        <taxon>Sclerodermataceae</taxon>
        <taxon>Scleroderma</taxon>
    </lineage>
</organism>
<name>A0A0C3DWA6_9AGAM</name>
<keyword evidence="2" id="KW-1185">Reference proteome</keyword>
<evidence type="ECO:0000313" key="1">
    <source>
        <dbReference type="EMBL" id="KIM60176.1"/>
    </source>
</evidence>
<protein>
    <submittedName>
        <fullName evidence="1">Uncharacterized protein</fullName>
    </submittedName>
</protein>
<dbReference type="EMBL" id="KN822065">
    <property type="protein sequence ID" value="KIM60176.1"/>
    <property type="molecule type" value="Genomic_DNA"/>
</dbReference>
<evidence type="ECO:0000313" key="2">
    <source>
        <dbReference type="Proteomes" id="UP000053989"/>
    </source>
</evidence>
<accession>A0A0C3DWA6</accession>
<dbReference type="HOGENOM" id="CLU_2016575_0_0_1"/>
<reference evidence="2" key="2">
    <citation type="submission" date="2015-01" db="EMBL/GenBank/DDBJ databases">
        <title>Evolutionary Origins and Diversification of the Mycorrhizal Mutualists.</title>
        <authorList>
            <consortium name="DOE Joint Genome Institute"/>
            <consortium name="Mycorrhizal Genomics Consortium"/>
            <person name="Kohler A."/>
            <person name="Kuo A."/>
            <person name="Nagy L.G."/>
            <person name="Floudas D."/>
            <person name="Copeland A."/>
            <person name="Barry K.W."/>
            <person name="Cichocki N."/>
            <person name="Veneault-Fourrey C."/>
            <person name="LaButti K."/>
            <person name="Lindquist E.A."/>
            <person name="Lipzen A."/>
            <person name="Lundell T."/>
            <person name="Morin E."/>
            <person name="Murat C."/>
            <person name="Riley R."/>
            <person name="Ohm R."/>
            <person name="Sun H."/>
            <person name="Tunlid A."/>
            <person name="Henrissat B."/>
            <person name="Grigoriev I.V."/>
            <person name="Hibbett D.S."/>
            <person name="Martin F."/>
        </authorList>
    </citation>
    <scope>NUCLEOTIDE SEQUENCE [LARGE SCALE GENOMIC DNA]</scope>
    <source>
        <strain evidence="2">Foug A</strain>
    </source>
</reference>
<reference evidence="1 2" key="1">
    <citation type="submission" date="2014-04" db="EMBL/GenBank/DDBJ databases">
        <authorList>
            <consortium name="DOE Joint Genome Institute"/>
            <person name="Kuo A."/>
            <person name="Kohler A."/>
            <person name="Nagy L.G."/>
            <person name="Floudas D."/>
            <person name="Copeland A."/>
            <person name="Barry K.W."/>
            <person name="Cichocki N."/>
            <person name="Veneault-Fourrey C."/>
            <person name="LaButti K."/>
            <person name="Lindquist E.A."/>
            <person name="Lipzen A."/>
            <person name="Lundell T."/>
            <person name="Morin E."/>
            <person name="Murat C."/>
            <person name="Sun H."/>
            <person name="Tunlid A."/>
            <person name="Henrissat B."/>
            <person name="Grigoriev I.V."/>
            <person name="Hibbett D.S."/>
            <person name="Martin F."/>
            <person name="Nordberg H.P."/>
            <person name="Cantor M.N."/>
            <person name="Hua S.X."/>
        </authorList>
    </citation>
    <scope>NUCLEOTIDE SEQUENCE [LARGE SCALE GENOMIC DNA]</scope>
    <source>
        <strain evidence="1 2">Foug A</strain>
    </source>
</reference>
<gene>
    <name evidence="1" type="ORF">SCLCIDRAFT_26823</name>
</gene>
<dbReference type="OrthoDB" id="10581218at2759"/>
<sequence length="123" mass="12748">MQPAYPPTVTSTTSAAAASSSASALSAAQSAYPPTTTASSTPSDLLQVNQAVLVDCDTIEPTCHVPGMASLYLPVERLLTLPGRHAFTQHLPVPSEQQAQTSEALAHGTSTDLGWTLLSVRVC</sequence>
<dbReference type="Proteomes" id="UP000053989">
    <property type="component" value="Unassembled WGS sequence"/>
</dbReference>